<evidence type="ECO:0000313" key="1">
    <source>
        <dbReference type="EMBL" id="KNZ56759.1"/>
    </source>
</evidence>
<reference evidence="1 2" key="1">
    <citation type="submission" date="2015-08" db="EMBL/GenBank/DDBJ databases">
        <title>Next Generation Sequencing and Analysis of the Genome of Puccinia sorghi L Schw, the Causal Agent of Maize Common Rust.</title>
        <authorList>
            <person name="Rochi L."/>
            <person name="Burguener G."/>
            <person name="Darino M."/>
            <person name="Turjanski A."/>
            <person name="Kreff E."/>
            <person name="Dieguez M.J."/>
            <person name="Sacco F."/>
        </authorList>
    </citation>
    <scope>NUCLEOTIDE SEQUENCE [LARGE SCALE GENOMIC DNA]</scope>
    <source>
        <strain evidence="1 2">RO10H11247</strain>
    </source>
</reference>
<proteinExistence type="predicted"/>
<accession>A0A0L6V7Q7</accession>
<gene>
    <name evidence="1" type="ORF">VP01_2324g1</name>
</gene>
<keyword evidence="2" id="KW-1185">Reference proteome</keyword>
<name>A0A0L6V7Q7_9BASI</name>
<dbReference type="VEuPathDB" id="FungiDB:VP01_2324g1"/>
<dbReference type="Proteomes" id="UP000037035">
    <property type="component" value="Unassembled WGS sequence"/>
</dbReference>
<protein>
    <submittedName>
        <fullName evidence="1">Uncharacterized protein</fullName>
    </submittedName>
</protein>
<sequence>MERIECLLRQERTDLCHLGESKKARALYLLPFKRNGPVQIAACPQPIMRGYSDCHMLIQERFLVLLWMELSDLDEMIDATLFKLKPLNTKAELL</sequence>
<dbReference type="EMBL" id="LAVV01007197">
    <property type="protein sequence ID" value="KNZ56759.1"/>
    <property type="molecule type" value="Genomic_DNA"/>
</dbReference>
<evidence type="ECO:0000313" key="2">
    <source>
        <dbReference type="Proteomes" id="UP000037035"/>
    </source>
</evidence>
<dbReference type="AlphaFoldDB" id="A0A0L6V7Q7"/>
<comment type="caution">
    <text evidence="1">The sequence shown here is derived from an EMBL/GenBank/DDBJ whole genome shotgun (WGS) entry which is preliminary data.</text>
</comment>
<organism evidence="1 2">
    <name type="scientific">Puccinia sorghi</name>
    <dbReference type="NCBI Taxonomy" id="27349"/>
    <lineage>
        <taxon>Eukaryota</taxon>
        <taxon>Fungi</taxon>
        <taxon>Dikarya</taxon>
        <taxon>Basidiomycota</taxon>
        <taxon>Pucciniomycotina</taxon>
        <taxon>Pucciniomycetes</taxon>
        <taxon>Pucciniales</taxon>
        <taxon>Pucciniaceae</taxon>
        <taxon>Puccinia</taxon>
    </lineage>
</organism>